<reference evidence="10 11" key="1">
    <citation type="submission" date="2018-02" db="EMBL/GenBank/DDBJ databases">
        <title>Genome sequence of the basidiomycete white-rot fungus Phlebia centrifuga.</title>
        <authorList>
            <person name="Granchi Z."/>
            <person name="Peng M."/>
            <person name="de Vries R.P."/>
            <person name="Hilden K."/>
            <person name="Makela M.R."/>
            <person name="Grigoriev I."/>
            <person name="Riley R."/>
        </authorList>
    </citation>
    <scope>NUCLEOTIDE SEQUENCE [LARGE SCALE GENOMIC DNA]</scope>
    <source>
        <strain evidence="10 11">FBCC195</strain>
    </source>
</reference>
<keyword evidence="6 8" id="KW-0408">Iron</keyword>
<dbReference type="AlphaFoldDB" id="A0A2R6P649"/>
<dbReference type="InterPro" id="IPR050121">
    <property type="entry name" value="Cytochrome_P450_monoxygenase"/>
</dbReference>
<accession>A0A2R6P649</accession>
<keyword evidence="9" id="KW-1133">Transmembrane helix</keyword>
<comment type="caution">
    <text evidence="10">The sequence shown here is derived from an EMBL/GenBank/DDBJ whole genome shotgun (WGS) entry which is preliminary data.</text>
</comment>
<protein>
    <recommendedName>
        <fullName evidence="12">Cytochrome P450</fullName>
    </recommendedName>
</protein>
<evidence type="ECO:0000256" key="7">
    <source>
        <dbReference type="ARBA" id="ARBA00023033"/>
    </source>
</evidence>
<feature type="transmembrane region" description="Helical" evidence="9">
    <location>
        <begin position="39"/>
        <end position="57"/>
    </location>
</feature>
<sequence>RSLSYICYETSLSGQASKYTNTIMIVPRAPLHVLSPLDLSVTQLSFVFTSLVVYWIFKRYEPSSPLSLSVLLLAVPGLYACLLISHQLGVVYSVFVSYAAHWCLLVLFTIAYRVSPFHPLASYPGPPPARISKFWLVWIVSQGKEYLYLHDMHRRYGDIVRIGPNELSIRHSHAVLPVLGAKGLNKGSFYTARQLLNGVNSLLSISDPVEHAVRRRPWNRAMNTVALKNYEAIVRSKVEELIRGLLRAQAEIIDISAWMSYFGYDFMGQMAFGTDFGMLKTGSDNQGVWRLMEKGTLAFSLMSHVPWSGKWIARLPLGSNPVGMLRQIAWDNVARRIQQGSPHRDLFHHLMDEDGMEPIKPSMPIVLSDGVLAIIAGSDTTSTALSHLYYFLLRHPPVHNRLRQEIDSIFPSGEDPLAFGKHADMPYLGACINETLRLLPPVLDGVPRSTPSDKAAIVGPFVIPPNTTVMVQTYSLHRDPRNFHPLPDTFWPDRWLVQDQYILPSGDSIKAEELILNREAYIPFSFGPANCVGKNLALMELRAVTCAFLHKFDMTVAKGFNFDTWEENILDYGVTTRGSLPVNLKTRY</sequence>
<keyword evidence="9" id="KW-0472">Membrane</keyword>
<dbReference type="SUPFAM" id="SSF48264">
    <property type="entry name" value="Cytochrome P450"/>
    <property type="match status" value="1"/>
</dbReference>
<dbReference type="OrthoDB" id="6692864at2759"/>
<dbReference type="InterPro" id="IPR036396">
    <property type="entry name" value="Cyt_P450_sf"/>
</dbReference>
<proteinExistence type="inferred from homology"/>
<feature type="transmembrane region" description="Helical" evidence="9">
    <location>
        <begin position="91"/>
        <end position="112"/>
    </location>
</feature>
<organism evidence="10 11">
    <name type="scientific">Hermanssonia centrifuga</name>
    <dbReference type="NCBI Taxonomy" id="98765"/>
    <lineage>
        <taxon>Eukaryota</taxon>
        <taxon>Fungi</taxon>
        <taxon>Dikarya</taxon>
        <taxon>Basidiomycota</taxon>
        <taxon>Agaricomycotina</taxon>
        <taxon>Agaricomycetes</taxon>
        <taxon>Polyporales</taxon>
        <taxon>Meruliaceae</taxon>
        <taxon>Hermanssonia</taxon>
    </lineage>
</organism>
<dbReference type="InterPro" id="IPR002401">
    <property type="entry name" value="Cyt_P450_E_grp-I"/>
</dbReference>
<feature type="binding site" description="axial binding residue" evidence="8">
    <location>
        <position position="531"/>
    </location>
    <ligand>
        <name>heme</name>
        <dbReference type="ChEBI" id="CHEBI:30413"/>
    </ligand>
    <ligandPart>
        <name>Fe</name>
        <dbReference type="ChEBI" id="CHEBI:18248"/>
    </ligandPart>
</feature>
<comment type="pathway">
    <text evidence="2">Secondary metabolite biosynthesis.</text>
</comment>
<dbReference type="GO" id="GO:0004497">
    <property type="term" value="F:monooxygenase activity"/>
    <property type="evidence" value="ECO:0007669"/>
    <property type="project" value="UniProtKB-KW"/>
</dbReference>
<dbReference type="GO" id="GO:0005506">
    <property type="term" value="F:iron ion binding"/>
    <property type="evidence" value="ECO:0007669"/>
    <property type="project" value="InterPro"/>
</dbReference>
<dbReference type="STRING" id="98765.A0A2R6P649"/>
<keyword evidence="8" id="KW-0349">Heme</keyword>
<evidence type="ECO:0000256" key="1">
    <source>
        <dbReference type="ARBA" id="ARBA00001971"/>
    </source>
</evidence>
<dbReference type="PANTHER" id="PTHR24305:SF187">
    <property type="entry name" value="P450, PUTATIVE (EUROFUNG)-RELATED"/>
    <property type="match status" value="1"/>
</dbReference>
<name>A0A2R6P649_9APHY</name>
<evidence type="ECO:0000256" key="8">
    <source>
        <dbReference type="PIRSR" id="PIRSR602401-1"/>
    </source>
</evidence>
<gene>
    <name evidence="10" type="ORF">PHLCEN_2v5352</name>
</gene>
<dbReference type="CDD" id="cd11061">
    <property type="entry name" value="CYP67-like"/>
    <property type="match status" value="1"/>
</dbReference>
<keyword evidence="7" id="KW-0503">Monooxygenase</keyword>
<evidence type="ECO:0000256" key="9">
    <source>
        <dbReference type="SAM" id="Phobius"/>
    </source>
</evidence>
<feature type="transmembrane region" description="Helical" evidence="9">
    <location>
        <begin position="66"/>
        <end position="85"/>
    </location>
</feature>
<evidence type="ECO:0008006" key="12">
    <source>
        <dbReference type="Google" id="ProtNLM"/>
    </source>
</evidence>
<dbReference type="PANTHER" id="PTHR24305">
    <property type="entry name" value="CYTOCHROME P450"/>
    <property type="match status" value="1"/>
</dbReference>
<dbReference type="Pfam" id="PF00067">
    <property type="entry name" value="p450"/>
    <property type="match status" value="1"/>
</dbReference>
<evidence type="ECO:0000256" key="2">
    <source>
        <dbReference type="ARBA" id="ARBA00005179"/>
    </source>
</evidence>
<evidence type="ECO:0000313" key="10">
    <source>
        <dbReference type="EMBL" id="PSR85876.1"/>
    </source>
</evidence>
<keyword evidence="11" id="KW-1185">Reference proteome</keyword>
<dbReference type="EMBL" id="MLYV02000523">
    <property type="protein sequence ID" value="PSR85876.1"/>
    <property type="molecule type" value="Genomic_DNA"/>
</dbReference>
<evidence type="ECO:0000256" key="3">
    <source>
        <dbReference type="ARBA" id="ARBA00010617"/>
    </source>
</evidence>
<feature type="non-terminal residue" evidence="10">
    <location>
        <position position="1"/>
    </location>
</feature>
<dbReference type="Proteomes" id="UP000186601">
    <property type="component" value="Unassembled WGS sequence"/>
</dbReference>
<keyword evidence="5" id="KW-0560">Oxidoreductase</keyword>
<evidence type="ECO:0000313" key="11">
    <source>
        <dbReference type="Proteomes" id="UP000186601"/>
    </source>
</evidence>
<dbReference type="Gene3D" id="1.10.630.10">
    <property type="entry name" value="Cytochrome P450"/>
    <property type="match status" value="1"/>
</dbReference>
<evidence type="ECO:0000256" key="6">
    <source>
        <dbReference type="ARBA" id="ARBA00023004"/>
    </source>
</evidence>
<keyword evidence="4 8" id="KW-0479">Metal-binding</keyword>
<comment type="cofactor">
    <cofactor evidence="1 8">
        <name>heme</name>
        <dbReference type="ChEBI" id="CHEBI:30413"/>
    </cofactor>
</comment>
<evidence type="ECO:0000256" key="4">
    <source>
        <dbReference type="ARBA" id="ARBA00022723"/>
    </source>
</evidence>
<keyword evidence="9" id="KW-0812">Transmembrane</keyword>
<comment type="similarity">
    <text evidence="3">Belongs to the cytochrome P450 family.</text>
</comment>
<dbReference type="GO" id="GO:0020037">
    <property type="term" value="F:heme binding"/>
    <property type="evidence" value="ECO:0007669"/>
    <property type="project" value="InterPro"/>
</dbReference>
<dbReference type="GO" id="GO:0016705">
    <property type="term" value="F:oxidoreductase activity, acting on paired donors, with incorporation or reduction of molecular oxygen"/>
    <property type="evidence" value="ECO:0007669"/>
    <property type="project" value="InterPro"/>
</dbReference>
<dbReference type="PRINTS" id="PR00385">
    <property type="entry name" value="P450"/>
</dbReference>
<dbReference type="InterPro" id="IPR001128">
    <property type="entry name" value="Cyt_P450"/>
</dbReference>
<dbReference type="PRINTS" id="PR00463">
    <property type="entry name" value="EP450I"/>
</dbReference>
<evidence type="ECO:0000256" key="5">
    <source>
        <dbReference type="ARBA" id="ARBA00023002"/>
    </source>
</evidence>